<feature type="transmembrane region" description="Helical" evidence="2">
    <location>
        <begin position="258"/>
        <end position="275"/>
    </location>
</feature>
<evidence type="ECO:0000313" key="3">
    <source>
        <dbReference type="EMBL" id="SFL93097.1"/>
    </source>
</evidence>
<dbReference type="EMBL" id="FOTY01000008">
    <property type="protein sequence ID" value="SFL93097.1"/>
    <property type="molecule type" value="Genomic_DNA"/>
</dbReference>
<reference evidence="3 4" key="1">
    <citation type="submission" date="2016-10" db="EMBL/GenBank/DDBJ databases">
        <authorList>
            <person name="de Groot N.N."/>
        </authorList>
    </citation>
    <scope>NUCLEOTIDE SEQUENCE [LARGE SCALE GENOMIC DNA]</scope>
    <source>
        <strain evidence="3 4">CGMCC 1.6134</strain>
    </source>
</reference>
<sequence>MITNQARSVLKNGMVLMRWIAVVSSSVAAIISTMLPLYGVIDGGQWSALFLLLLFSAFLIHGVLTHLLNDYTDHLSGTDARSPAILSGGSRLIQTGAVPAETIGRVGKGLAAGLALLAAALLVTGFVRLGVLLAVGVWAAVSYSLRPLRTSYYPVAGEWISTFPSLFFLGLAGPWLALETVPEWAFQNALVNALICIAWVMVHHIPDLRADARAVPKKQTSVVWAAERFGLVFSRLPAVIYYVLAGACAFWLGLERLPAALGLAVSTAAAIFLIMKMDVEDPEEVSSVEKWLLLLAMSTAVWLGIFV</sequence>
<dbReference type="AlphaFoldDB" id="A0A1I4LR94"/>
<feature type="transmembrane region" description="Helical" evidence="2">
    <location>
        <begin position="114"/>
        <end position="141"/>
    </location>
</feature>
<keyword evidence="4" id="KW-1185">Reference proteome</keyword>
<dbReference type="OrthoDB" id="2380496at2"/>
<feature type="transmembrane region" description="Helical" evidence="2">
    <location>
        <begin position="153"/>
        <end position="177"/>
    </location>
</feature>
<feature type="transmembrane region" description="Helical" evidence="2">
    <location>
        <begin position="48"/>
        <end position="68"/>
    </location>
</feature>
<dbReference type="CDD" id="cd13962">
    <property type="entry name" value="PT_UbiA_UBIAD1"/>
    <property type="match status" value="1"/>
</dbReference>
<dbReference type="GO" id="GO:0004659">
    <property type="term" value="F:prenyltransferase activity"/>
    <property type="evidence" value="ECO:0007669"/>
    <property type="project" value="InterPro"/>
</dbReference>
<dbReference type="PANTHER" id="PTHR13929:SF0">
    <property type="entry name" value="UBIA PRENYLTRANSFERASE DOMAIN-CONTAINING PROTEIN 1"/>
    <property type="match status" value="1"/>
</dbReference>
<gene>
    <name evidence="3" type="ORF">SAMN04488054_10897</name>
</gene>
<dbReference type="PANTHER" id="PTHR13929">
    <property type="entry name" value="1,4-DIHYDROXY-2-NAPHTHOATE OCTAPRENYLTRANSFERASE"/>
    <property type="match status" value="1"/>
</dbReference>
<organism evidence="3 4">
    <name type="scientific">Salibacterium qingdaonense</name>
    <dbReference type="NCBI Taxonomy" id="266892"/>
    <lineage>
        <taxon>Bacteria</taxon>
        <taxon>Bacillati</taxon>
        <taxon>Bacillota</taxon>
        <taxon>Bacilli</taxon>
        <taxon>Bacillales</taxon>
        <taxon>Bacillaceae</taxon>
    </lineage>
</organism>
<dbReference type="GO" id="GO:0042371">
    <property type="term" value="P:vitamin K biosynthetic process"/>
    <property type="evidence" value="ECO:0007669"/>
    <property type="project" value="TreeGrafter"/>
</dbReference>
<protein>
    <submittedName>
        <fullName evidence="3">1,4-dihydroxy-2-naphthoate octaprenyltransferase</fullName>
    </submittedName>
</protein>
<name>A0A1I4LR94_9BACI</name>
<dbReference type="STRING" id="266892.SAMN04488054_10897"/>
<feature type="transmembrane region" description="Helical" evidence="2">
    <location>
        <begin position="229"/>
        <end position="252"/>
    </location>
</feature>
<feature type="transmembrane region" description="Helical" evidence="2">
    <location>
        <begin position="20"/>
        <end position="41"/>
    </location>
</feature>
<feature type="transmembrane region" description="Helical" evidence="2">
    <location>
        <begin position="189"/>
        <end position="208"/>
    </location>
</feature>
<accession>A0A1I4LR94</accession>
<dbReference type="Proteomes" id="UP000199668">
    <property type="component" value="Unassembled WGS sequence"/>
</dbReference>
<keyword evidence="2" id="KW-1133">Transmembrane helix</keyword>
<keyword evidence="1 3" id="KW-0808">Transferase</keyword>
<evidence type="ECO:0000256" key="1">
    <source>
        <dbReference type="ARBA" id="ARBA00022679"/>
    </source>
</evidence>
<keyword evidence="2" id="KW-0812">Transmembrane</keyword>
<feature type="transmembrane region" description="Helical" evidence="2">
    <location>
        <begin position="287"/>
        <end position="305"/>
    </location>
</feature>
<dbReference type="InterPro" id="IPR026046">
    <property type="entry name" value="UBIAD1"/>
</dbReference>
<evidence type="ECO:0000256" key="2">
    <source>
        <dbReference type="SAM" id="Phobius"/>
    </source>
</evidence>
<evidence type="ECO:0000313" key="4">
    <source>
        <dbReference type="Proteomes" id="UP000199668"/>
    </source>
</evidence>
<proteinExistence type="predicted"/>
<dbReference type="GO" id="GO:0009234">
    <property type="term" value="P:menaquinone biosynthetic process"/>
    <property type="evidence" value="ECO:0007669"/>
    <property type="project" value="TreeGrafter"/>
</dbReference>
<keyword evidence="2" id="KW-0472">Membrane</keyword>